<dbReference type="AlphaFoldDB" id="A0A382ULG5"/>
<evidence type="ECO:0000313" key="1">
    <source>
        <dbReference type="EMBL" id="SVD35113.1"/>
    </source>
</evidence>
<sequence>MSTETTLHSFDSLEESWDALVPDCDVKSFFLSHEWQRLWWENFGEGRELLLLSFQQASEPVGIAPLQRQNDTISFLGDTDLFDFHDFIIPEGKENYFYPILEDYLISQSWNTLYFPSLPQTSPTLKYLPQIAKRQGWKCQVDQEDVSPNLPLPTDWDTYLSGLRKKD</sequence>
<gene>
    <name evidence="1" type="ORF">METZ01_LOCUS387967</name>
</gene>
<organism evidence="1">
    <name type="scientific">marine metagenome</name>
    <dbReference type="NCBI Taxonomy" id="408172"/>
    <lineage>
        <taxon>unclassified sequences</taxon>
        <taxon>metagenomes</taxon>
        <taxon>ecological metagenomes</taxon>
    </lineage>
</organism>
<feature type="non-terminal residue" evidence="1">
    <location>
        <position position="167"/>
    </location>
</feature>
<reference evidence="1" key="1">
    <citation type="submission" date="2018-05" db="EMBL/GenBank/DDBJ databases">
        <authorList>
            <person name="Lanie J.A."/>
            <person name="Ng W.-L."/>
            <person name="Kazmierczak K.M."/>
            <person name="Andrzejewski T.M."/>
            <person name="Davidsen T.M."/>
            <person name="Wayne K.J."/>
            <person name="Tettelin H."/>
            <person name="Glass J.I."/>
            <person name="Rusch D."/>
            <person name="Podicherti R."/>
            <person name="Tsui H.-C.T."/>
            <person name="Winkler M.E."/>
        </authorList>
    </citation>
    <scope>NUCLEOTIDE SEQUENCE</scope>
</reference>
<protein>
    <recommendedName>
        <fullName evidence="2">BioF2-like acetyltransferase domain-containing protein</fullName>
    </recommendedName>
</protein>
<name>A0A382ULG5_9ZZZZ</name>
<proteinExistence type="predicted"/>
<dbReference type="EMBL" id="UINC01145156">
    <property type="protein sequence ID" value="SVD35113.1"/>
    <property type="molecule type" value="Genomic_DNA"/>
</dbReference>
<evidence type="ECO:0008006" key="2">
    <source>
        <dbReference type="Google" id="ProtNLM"/>
    </source>
</evidence>
<accession>A0A382ULG5</accession>